<dbReference type="STRING" id="966.BTA35_0204430"/>
<dbReference type="NCBIfam" id="TIGR00254">
    <property type="entry name" value="GGDEF"/>
    <property type="match status" value="1"/>
</dbReference>
<feature type="domain" description="GGDEF" evidence="1">
    <location>
        <begin position="1"/>
        <end position="92"/>
    </location>
</feature>
<keyword evidence="3" id="KW-1185">Reference proteome</keyword>
<dbReference type="PANTHER" id="PTHR46663">
    <property type="entry name" value="DIGUANYLATE CYCLASE DGCT-RELATED"/>
    <property type="match status" value="1"/>
</dbReference>
<evidence type="ECO:0000259" key="1">
    <source>
        <dbReference type="PROSITE" id="PS50887"/>
    </source>
</evidence>
<dbReference type="Pfam" id="PF00990">
    <property type="entry name" value="GGDEF"/>
    <property type="match status" value="1"/>
</dbReference>
<dbReference type="CDD" id="cd01949">
    <property type="entry name" value="GGDEF"/>
    <property type="match status" value="1"/>
</dbReference>
<evidence type="ECO:0000313" key="2">
    <source>
        <dbReference type="EMBL" id="OOV88731.1"/>
    </source>
</evidence>
<dbReference type="RefSeq" id="WP_160055093.1">
    <property type="nucleotide sequence ID" value="NZ_FXTS01000004.1"/>
</dbReference>
<protein>
    <recommendedName>
        <fullName evidence="1">GGDEF domain-containing protein</fullName>
    </recommendedName>
</protein>
<name>A0A1T1HFW0_OCELI</name>
<evidence type="ECO:0000313" key="3">
    <source>
        <dbReference type="Proteomes" id="UP000190064"/>
    </source>
</evidence>
<comment type="caution">
    <text evidence="2">The sequence shown here is derived from an EMBL/GenBank/DDBJ whole genome shotgun (WGS) entry which is preliminary data.</text>
</comment>
<organism evidence="2 3">
    <name type="scientific">Oceanospirillum linum</name>
    <dbReference type="NCBI Taxonomy" id="966"/>
    <lineage>
        <taxon>Bacteria</taxon>
        <taxon>Pseudomonadati</taxon>
        <taxon>Pseudomonadota</taxon>
        <taxon>Gammaproteobacteria</taxon>
        <taxon>Oceanospirillales</taxon>
        <taxon>Oceanospirillaceae</taxon>
        <taxon>Oceanospirillum</taxon>
    </lineage>
</organism>
<sequence>MISPVWGGGDEFVLLFSGLTETEDAIVGLERVVTVIGKPYIIAGHECRVTASIGVAFFPDDALTGDILLRYADLAMYRSKQAGRNQYSLYAAYMSDFDTE</sequence>
<dbReference type="InterPro" id="IPR029787">
    <property type="entry name" value="Nucleotide_cyclase"/>
</dbReference>
<dbReference type="SUPFAM" id="SSF55073">
    <property type="entry name" value="Nucleotide cyclase"/>
    <property type="match status" value="1"/>
</dbReference>
<reference evidence="2" key="1">
    <citation type="submission" date="2017-02" db="EMBL/GenBank/DDBJ databases">
        <title>Draft Genome Sequence of the Salt Water Bacterium Oceanospirillum linum ATCC 11336.</title>
        <authorList>
            <person name="Trachtenberg A.M."/>
            <person name="Carney J.G."/>
            <person name="Linnane J.D."/>
            <person name="Rheaume B.A."/>
            <person name="Pitts N.L."/>
            <person name="Mykles D.L."/>
            <person name="Maclea K.S."/>
        </authorList>
    </citation>
    <scope>NUCLEOTIDE SEQUENCE [LARGE SCALE GENOMIC DNA]</scope>
    <source>
        <strain evidence="2">ATCC 11336</strain>
    </source>
</reference>
<dbReference type="AlphaFoldDB" id="A0A1T1HFW0"/>
<dbReference type="Gene3D" id="3.30.70.270">
    <property type="match status" value="1"/>
</dbReference>
<accession>A0A1T1HFW0</accession>
<dbReference type="PANTHER" id="PTHR46663:SF3">
    <property type="entry name" value="SLL0267 PROTEIN"/>
    <property type="match status" value="1"/>
</dbReference>
<proteinExistence type="predicted"/>
<dbReference type="EMBL" id="MTSD02000001">
    <property type="protein sequence ID" value="OOV88731.1"/>
    <property type="molecule type" value="Genomic_DNA"/>
</dbReference>
<dbReference type="InterPro" id="IPR000160">
    <property type="entry name" value="GGDEF_dom"/>
</dbReference>
<dbReference type="InterPro" id="IPR043128">
    <property type="entry name" value="Rev_trsase/Diguanyl_cyclase"/>
</dbReference>
<dbReference type="Proteomes" id="UP000190064">
    <property type="component" value="Unassembled WGS sequence"/>
</dbReference>
<dbReference type="InterPro" id="IPR052163">
    <property type="entry name" value="DGC-Regulatory_Protein"/>
</dbReference>
<gene>
    <name evidence="2" type="ORF">BTA35_0204430</name>
</gene>
<dbReference type="PROSITE" id="PS50887">
    <property type="entry name" value="GGDEF"/>
    <property type="match status" value="1"/>
</dbReference>